<organism evidence="2 3">
    <name type="scientific">Macaca fascicularis</name>
    <name type="common">Crab-eating macaque</name>
    <name type="synonym">Cynomolgus monkey</name>
    <dbReference type="NCBI Taxonomy" id="9541"/>
    <lineage>
        <taxon>Eukaryota</taxon>
        <taxon>Metazoa</taxon>
        <taxon>Chordata</taxon>
        <taxon>Craniata</taxon>
        <taxon>Vertebrata</taxon>
        <taxon>Euteleostomi</taxon>
        <taxon>Mammalia</taxon>
        <taxon>Eutheria</taxon>
        <taxon>Euarchontoglires</taxon>
        <taxon>Primates</taxon>
        <taxon>Haplorrhini</taxon>
        <taxon>Catarrhini</taxon>
        <taxon>Cercopithecidae</taxon>
        <taxon>Cercopithecinae</taxon>
        <taxon>Macaca</taxon>
    </lineage>
</organism>
<dbReference type="PANTHER" id="PTHR46254:SF6">
    <property type="entry name" value="HIGH MOBILITY GROUP AT-HOOK 2"/>
    <property type="match status" value="1"/>
</dbReference>
<accession>A0A7N9CCB8</accession>
<sequence>KNFLRAQWVKVSLIKSQYPRCVRVCLRACVCLCVYLKCLYGVLFCFVCLRRSFTLVAQAGVQWCGLGSLQPPPPGFKQFSCLSLPNSWDYRHATSRPVNFVLLVEMGFLHVGQAGLKLRTTSGNPLTSASQYAGISGVSHCAWPVFFFSFLVPCFLRKRFFPFQSNEFCFLHLLL</sequence>
<evidence type="ECO:0000256" key="1">
    <source>
        <dbReference type="SAM" id="Phobius"/>
    </source>
</evidence>
<keyword evidence="1" id="KW-0812">Transmembrane</keyword>
<reference evidence="2" key="2">
    <citation type="submission" date="2025-08" db="UniProtKB">
        <authorList>
            <consortium name="Ensembl"/>
        </authorList>
    </citation>
    <scope>IDENTIFICATION</scope>
</reference>
<protein>
    <submittedName>
        <fullName evidence="2">Uncharacterized protein</fullName>
    </submittedName>
</protein>
<dbReference type="Ensembl" id="ENSMFAT00000099327.1">
    <property type="protein sequence ID" value="ENSMFAP00000048993.1"/>
    <property type="gene ID" value="ENSMFAG00000056843.1"/>
</dbReference>
<keyword evidence="1" id="KW-0472">Membrane</keyword>
<reference evidence="2 3" key="1">
    <citation type="submission" date="2013-03" db="EMBL/GenBank/DDBJ databases">
        <authorList>
            <person name="Warren W."/>
            <person name="Wilson R.K."/>
        </authorList>
    </citation>
    <scope>NUCLEOTIDE SEQUENCE</scope>
</reference>
<keyword evidence="1" id="KW-1133">Transmembrane helix</keyword>
<feature type="transmembrane region" description="Helical" evidence="1">
    <location>
        <begin position="21"/>
        <end position="43"/>
    </location>
</feature>
<name>A0A7N9CCB8_MACFA</name>
<reference evidence="2" key="3">
    <citation type="submission" date="2025-09" db="UniProtKB">
        <authorList>
            <consortium name="Ensembl"/>
        </authorList>
    </citation>
    <scope>IDENTIFICATION</scope>
</reference>
<dbReference type="AlphaFoldDB" id="A0A7N9CCB8"/>
<dbReference type="GeneTree" id="ENSGT00940000164709"/>
<proteinExistence type="predicted"/>
<dbReference type="PRINTS" id="PR02045">
    <property type="entry name" value="F138DOMAIN"/>
</dbReference>
<keyword evidence="3" id="KW-1185">Reference proteome</keyword>
<evidence type="ECO:0000313" key="3">
    <source>
        <dbReference type="Proteomes" id="UP000233100"/>
    </source>
</evidence>
<dbReference type="Proteomes" id="UP000233100">
    <property type="component" value="Chromosome X"/>
</dbReference>
<evidence type="ECO:0000313" key="2">
    <source>
        <dbReference type="Ensembl" id="ENSMFAP00000048993.1"/>
    </source>
</evidence>
<dbReference type="PANTHER" id="PTHR46254">
    <property type="entry name" value="PROTEIN GVQW1-RELATED"/>
    <property type="match status" value="1"/>
</dbReference>
<feature type="transmembrane region" description="Helical" evidence="1">
    <location>
        <begin position="132"/>
        <end position="156"/>
    </location>
</feature>